<dbReference type="Proteomes" id="UP001163046">
    <property type="component" value="Unassembled WGS sequence"/>
</dbReference>
<name>A0A9W9YCE2_9CNID</name>
<keyword evidence="2" id="KW-1003">Cell membrane</keyword>
<proteinExistence type="inferred from homology"/>
<feature type="transmembrane region" description="Helical" evidence="10">
    <location>
        <begin position="115"/>
        <end position="136"/>
    </location>
</feature>
<comment type="similarity">
    <text evidence="9">Belongs to the G-protein coupled receptor 1 family.</text>
</comment>
<feature type="transmembrane region" description="Helical" evidence="10">
    <location>
        <begin position="212"/>
        <end position="232"/>
    </location>
</feature>
<evidence type="ECO:0000256" key="7">
    <source>
        <dbReference type="ARBA" id="ARBA00023170"/>
    </source>
</evidence>
<reference evidence="12" key="1">
    <citation type="submission" date="2023-01" db="EMBL/GenBank/DDBJ databases">
        <title>Genome assembly of the deep-sea coral Lophelia pertusa.</title>
        <authorList>
            <person name="Herrera S."/>
            <person name="Cordes E."/>
        </authorList>
    </citation>
    <scope>NUCLEOTIDE SEQUENCE</scope>
    <source>
        <strain evidence="12">USNM1676648</strain>
        <tissue evidence="12">Polyp</tissue>
    </source>
</reference>
<dbReference type="PRINTS" id="PR00237">
    <property type="entry name" value="GPCRRHODOPSN"/>
</dbReference>
<feature type="transmembrane region" description="Helical" evidence="10">
    <location>
        <begin position="75"/>
        <end position="94"/>
    </location>
</feature>
<feature type="domain" description="G-protein coupled receptors family 1 profile" evidence="11">
    <location>
        <begin position="19"/>
        <end position="266"/>
    </location>
</feature>
<evidence type="ECO:0000256" key="6">
    <source>
        <dbReference type="ARBA" id="ARBA00023136"/>
    </source>
</evidence>
<dbReference type="InterPro" id="IPR017452">
    <property type="entry name" value="GPCR_Rhodpsn_7TM"/>
</dbReference>
<evidence type="ECO:0000256" key="1">
    <source>
        <dbReference type="ARBA" id="ARBA00004651"/>
    </source>
</evidence>
<evidence type="ECO:0000256" key="3">
    <source>
        <dbReference type="ARBA" id="ARBA00022692"/>
    </source>
</evidence>
<comment type="caution">
    <text evidence="12">The sequence shown here is derived from an EMBL/GenBank/DDBJ whole genome shotgun (WGS) entry which is preliminary data.</text>
</comment>
<feature type="transmembrane region" description="Helical" evidence="10">
    <location>
        <begin position="40"/>
        <end position="63"/>
    </location>
</feature>
<evidence type="ECO:0000313" key="12">
    <source>
        <dbReference type="EMBL" id="KAJ7333574.1"/>
    </source>
</evidence>
<comment type="subcellular location">
    <subcellularLocation>
        <location evidence="1">Cell membrane</location>
        <topology evidence="1">Multi-pass membrane protein</topology>
    </subcellularLocation>
</comment>
<gene>
    <name evidence="12" type="ORF">OS493_017116</name>
</gene>
<evidence type="ECO:0000313" key="13">
    <source>
        <dbReference type="Proteomes" id="UP001163046"/>
    </source>
</evidence>
<feature type="transmembrane region" description="Helical" evidence="10">
    <location>
        <begin position="156"/>
        <end position="182"/>
    </location>
</feature>
<evidence type="ECO:0000256" key="10">
    <source>
        <dbReference type="SAM" id="Phobius"/>
    </source>
</evidence>
<evidence type="ECO:0000256" key="4">
    <source>
        <dbReference type="ARBA" id="ARBA00022989"/>
    </source>
</evidence>
<dbReference type="PROSITE" id="PS00237">
    <property type="entry name" value="G_PROTEIN_RECEP_F1_1"/>
    <property type="match status" value="1"/>
</dbReference>
<dbReference type="InterPro" id="IPR000276">
    <property type="entry name" value="GPCR_Rhodpsn"/>
</dbReference>
<dbReference type="PANTHER" id="PTHR24249">
    <property type="entry name" value="HISTAMINE RECEPTOR-RELATED G-PROTEIN COUPLED RECEPTOR"/>
    <property type="match status" value="1"/>
</dbReference>
<evidence type="ECO:0000259" key="11">
    <source>
        <dbReference type="PROSITE" id="PS50262"/>
    </source>
</evidence>
<dbReference type="EMBL" id="MU827786">
    <property type="protein sequence ID" value="KAJ7333574.1"/>
    <property type="molecule type" value="Genomic_DNA"/>
</dbReference>
<dbReference type="GO" id="GO:0004930">
    <property type="term" value="F:G protein-coupled receptor activity"/>
    <property type="evidence" value="ECO:0007669"/>
    <property type="project" value="UniProtKB-KW"/>
</dbReference>
<dbReference type="InterPro" id="IPR050569">
    <property type="entry name" value="TAAR"/>
</dbReference>
<dbReference type="AlphaFoldDB" id="A0A9W9YCE2"/>
<protein>
    <recommendedName>
        <fullName evidence="11">G-protein coupled receptors family 1 profile domain-containing protein</fullName>
    </recommendedName>
</protein>
<keyword evidence="13" id="KW-1185">Reference proteome</keyword>
<evidence type="ECO:0000256" key="5">
    <source>
        <dbReference type="ARBA" id="ARBA00023040"/>
    </source>
</evidence>
<dbReference type="OrthoDB" id="10042731at2759"/>
<keyword evidence="3 9" id="KW-0812">Transmembrane</keyword>
<keyword evidence="7 9" id="KW-0675">Receptor</keyword>
<dbReference type="SUPFAM" id="SSF81321">
    <property type="entry name" value="Family A G protein-coupled receptor-like"/>
    <property type="match status" value="1"/>
</dbReference>
<keyword evidence="6 10" id="KW-0472">Membrane</keyword>
<evidence type="ECO:0000256" key="2">
    <source>
        <dbReference type="ARBA" id="ARBA00022475"/>
    </source>
</evidence>
<evidence type="ECO:0000256" key="8">
    <source>
        <dbReference type="ARBA" id="ARBA00023224"/>
    </source>
</evidence>
<evidence type="ECO:0000256" key="9">
    <source>
        <dbReference type="RuleBase" id="RU000688"/>
    </source>
</evidence>
<keyword evidence="5 9" id="KW-0297">G-protein coupled receptor</keyword>
<dbReference type="Pfam" id="PF00001">
    <property type="entry name" value="7tm_1"/>
    <property type="match status" value="1"/>
</dbReference>
<keyword evidence="4 10" id="KW-1133">Transmembrane helix</keyword>
<dbReference type="PROSITE" id="PS50262">
    <property type="entry name" value="G_PROTEIN_RECEP_F1_2"/>
    <property type="match status" value="1"/>
</dbReference>
<keyword evidence="8 9" id="KW-0807">Transducer</keyword>
<dbReference type="PANTHER" id="PTHR24249:SF372">
    <property type="entry name" value="G-PROTEIN COUPLED RECEPTORS FAMILY 1 PROFILE DOMAIN-CONTAINING PROTEIN"/>
    <property type="match status" value="1"/>
</dbReference>
<dbReference type="GO" id="GO:0005886">
    <property type="term" value="C:plasma membrane"/>
    <property type="evidence" value="ECO:0007669"/>
    <property type="project" value="UniProtKB-SubCell"/>
</dbReference>
<organism evidence="12 13">
    <name type="scientific">Desmophyllum pertusum</name>
    <dbReference type="NCBI Taxonomy" id="174260"/>
    <lineage>
        <taxon>Eukaryota</taxon>
        <taxon>Metazoa</taxon>
        <taxon>Cnidaria</taxon>
        <taxon>Anthozoa</taxon>
        <taxon>Hexacorallia</taxon>
        <taxon>Scleractinia</taxon>
        <taxon>Caryophylliina</taxon>
        <taxon>Caryophylliidae</taxon>
        <taxon>Desmophyllum</taxon>
    </lineage>
</organism>
<dbReference type="Gene3D" id="1.20.1070.10">
    <property type="entry name" value="Rhodopsin 7-helix transmembrane proteins"/>
    <property type="match status" value="1"/>
</dbReference>
<sequence length="289" mass="32912">MDTWFWIVGGFLSVVTVFGNGVIVFLVIKNPRLRGTKTNAFVISLALADICVGTTLVPLFYIYDVKEISNVAWVSSLRWLFNYASVLNICALAFDRYLAVVKPYKYITRVTRRRVNLLISACWLIPFMVITVPLFVHGVSTIHKGKHKHESTLERVRISTAFVLFEVLPIPFMVYCLVNLLLATHKHKKHAKLINKQLCYNHTCVREIHQRATLGAIAVSITVFLVTMVSLLRCSVKVLFLDQVCGDKSYKIPLLLANSAFNPFAYSFMKTDIKTELYKTFRKTIPTDV</sequence>
<feature type="transmembrane region" description="Helical" evidence="10">
    <location>
        <begin position="6"/>
        <end position="28"/>
    </location>
</feature>
<accession>A0A9W9YCE2</accession>